<dbReference type="InterPro" id="IPR036894">
    <property type="entry name" value="YbaB-like_sf"/>
</dbReference>
<comment type="caution">
    <text evidence="1">The sequence shown here is derived from an EMBL/GenBank/DDBJ whole genome shotgun (WGS) entry which is preliminary data.</text>
</comment>
<protein>
    <recommendedName>
        <fullName evidence="3">YbaB/EbfC family nucleoid-associated protein</fullName>
    </recommendedName>
</protein>
<dbReference type="Proteomes" id="UP000193040">
    <property type="component" value="Unassembled WGS sequence"/>
</dbReference>
<dbReference type="SUPFAM" id="SSF82607">
    <property type="entry name" value="YbaB-like"/>
    <property type="match status" value="1"/>
</dbReference>
<evidence type="ECO:0000313" key="1">
    <source>
        <dbReference type="EMBL" id="ORJ61487.1"/>
    </source>
</evidence>
<sequence length="105" mass="11398">MGRQRDLIQALDQHCKSISVRVTSRCKAVSVEVNGQGEMTGLWLGDNAYHNGSGALAKLIVDTAAAAAKTATDRQTYLIKEFTERMTALQRTPLTRSDGTTFQPG</sequence>
<evidence type="ECO:0000313" key="2">
    <source>
        <dbReference type="Proteomes" id="UP000193040"/>
    </source>
</evidence>
<dbReference type="EMBL" id="MZZM01000015">
    <property type="protein sequence ID" value="ORJ61487.1"/>
    <property type="molecule type" value="Genomic_DNA"/>
</dbReference>
<accession>A0A1X0Y8N6</accession>
<evidence type="ECO:0008006" key="3">
    <source>
        <dbReference type="Google" id="ProtNLM"/>
    </source>
</evidence>
<name>A0A1X0Y8N6_MYCSI</name>
<dbReference type="InterPro" id="IPR004401">
    <property type="entry name" value="YbaB/EbfC"/>
</dbReference>
<organism evidence="1 2">
    <name type="scientific">Mycobacterium simiae</name>
    <name type="common">Mycobacterium habana</name>
    <dbReference type="NCBI Taxonomy" id="1784"/>
    <lineage>
        <taxon>Bacteria</taxon>
        <taxon>Bacillati</taxon>
        <taxon>Actinomycetota</taxon>
        <taxon>Actinomycetes</taxon>
        <taxon>Mycobacteriales</taxon>
        <taxon>Mycobacteriaceae</taxon>
        <taxon>Mycobacterium</taxon>
        <taxon>Mycobacterium simiae complex</taxon>
    </lineage>
</organism>
<keyword evidence="2" id="KW-1185">Reference proteome</keyword>
<dbReference type="STRING" id="1784.VC42_20175"/>
<proteinExistence type="predicted"/>
<dbReference type="Pfam" id="PF02575">
    <property type="entry name" value="YbaB_DNA_bd"/>
    <property type="match status" value="1"/>
</dbReference>
<gene>
    <name evidence="1" type="ORF">B5M45_09985</name>
</gene>
<dbReference type="GO" id="GO:0003677">
    <property type="term" value="F:DNA binding"/>
    <property type="evidence" value="ECO:0007669"/>
    <property type="project" value="InterPro"/>
</dbReference>
<dbReference type="Gene3D" id="3.30.1310.10">
    <property type="entry name" value="Nucleoid-associated protein YbaB-like domain"/>
    <property type="match status" value="1"/>
</dbReference>
<dbReference type="AlphaFoldDB" id="A0A1X0Y8N6"/>
<reference evidence="1 2" key="1">
    <citation type="submission" date="2017-03" db="EMBL/GenBank/DDBJ databases">
        <title>Genomic insights into Mycobacterium simiae human colonization.</title>
        <authorList>
            <person name="Steffani J.L."/>
            <person name="Brunck M.E."/>
            <person name="Cruz E."/>
            <person name="Montiel R."/>
            <person name="Barona F."/>
        </authorList>
    </citation>
    <scope>NUCLEOTIDE SEQUENCE [LARGE SCALE GENOMIC DNA]</scope>
    <source>
        <strain evidence="1 2">MsiGto</strain>
    </source>
</reference>